<dbReference type="EMBL" id="JAACJM010000003">
    <property type="protein sequence ID" value="KAF5373720.1"/>
    <property type="molecule type" value="Genomic_DNA"/>
</dbReference>
<dbReference type="Proteomes" id="UP000559256">
    <property type="component" value="Unassembled WGS sequence"/>
</dbReference>
<dbReference type="PANTHER" id="PTHR46411">
    <property type="entry name" value="FAMILY ATPASE, PUTATIVE-RELATED"/>
    <property type="match status" value="1"/>
</dbReference>
<dbReference type="GO" id="GO:0016887">
    <property type="term" value="F:ATP hydrolysis activity"/>
    <property type="evidence" value="ECO:0007669"/>
    <property type="project" value="InterPro"/>
</dbReference>
<feature type="region of interest" description="Disordered" evidence="1">
    <location>
        <begin position="280"/>
        <end position="315"/>
    </location>
</feature>
<dbReference type="InterPro" id="IPR003593">
    <property type="entry name" value="AAA+_ATPase"/>
</dbReference>
<gene>
    <name evidence="3" type="ORF">D9758_000991</name>
</gene>
<evidence type="ECO:0000259" key="2">
    <source>
        <dbReference type="SMART" id="SM00382"/>
    </source>
</evidence>
<reference evidence="3 4" key="1">
    <citation type="journal article" date="2020" name="ISME J.">
        <title>Uncovering the hidden diversity of litter-decomposition mechanisms in mushroom-forming fungi.</title>
        <authorList>
            <person name="Floudas D."/>
            <person name="Bentzer J."/>
            <person name="Ahren D."/>
            <person name="Johansson T."/>
            <person name="Persson P."/>
            <person name="Tunlid A."/>
        </authorList>
    </citation>
    <scope>NUCLEOTIDE SEQUENCE [LARGE SCALE GENOMIC DNA]</scope>
    <source>
        <strain evidence="3 4">CBS 291.85</strain>
    </source>
</reference>
<dbReference type="Pfam" id="PF00004">
    <property type="entry name" value="AAA"/>
    <property type="match status" value="1"/>
</dbReference>
<dbReference type="SUPFAM" id="SSF52540">
    <property type="entry name" value="P-loop containing nucleoside triphosphate hydrolases"/>
    <property type="match status" value="1"/>
</dbReference>
<dbReference type="Gene3D" id="3.40.50.300">
    <property type="entry name" value="P-loop containing nucleotide triphosphate hydrolases"/>
    <property type="match status" value="1"/>
</dbReference>
<sequence>MAAISFQWYKNQGRETAQKAWDHLVLDPDVKTLIKGLVDVTKNENTTTRMVTNGISGKGSGLIAVLHGPPGTGKTLTAEAVAEILQRSLYMVGSSELSTSPSSLESSLKSILKLASAWDAVLLIDEADVFLEQRSLHEIERNALVSVARQLFMFTVRVLEYHRGVLFLTTNRIKTFDEAFLSRFPVAISYPELDQMGRFAVWSKFFELAGDQIADSNSEFKENETQSQPFNGRTIKNLLRTAQALALSSNVPLSLQHVQTVVNAQEKFLREFSEAKGLKRKIEEVDGDEDEDGSSDSWPEGSSNGSGRPTIRRKC</sequence>
<evidence type="ECO:0000256" key="1">
    <source>
        <dbReference type="SAM" id="MobiDB-lite"/>
    </source>
</evidence>
<dbReference type="SMART" id="SM00382">
    <property type="entry name" value="AAA"/>
    <property type="match status" value="1"/>
</dbReference>
<dbReference type="InterPro" id="IPR027417">
    <property type="entry name" value="P-loop_NTPase"/>
</dbReference>
<proteinExistence type="predicted"/>
<keyword evidence="4" id="KW-1185">Reference proteome</keyword>
<feature type="compositionally biased region" description="Acidic residues" evidence="1">
    <location>
        <begin position="285"/>
        <end position="294"/>
    </location>
</feature>
<dbReference type="PANTHER" id="PTHR46411:SF3">
    <property type="entry name" value="AAA+ ATPASE DOMAIN-CONTAINING PROTEIN"/>
    <property type="match status" value="1"/>
</dbReference>
<dbReference type="InterPro" id="IPR003959">
    <property type="entry name" value="ATPase_AAA_core"/>
</dbReference>
<evidence type="ECO:0000313" key="3">
    <source>
        <dbReference type="EMBL" id="KAF5373720.1"/>
    </source>
</evidence>
<dbReference type="GO" id="GO:0005524">
    <property type="term" value="F:ATP binding"/>
    <property type="evidence" value="ECO:0007669"/>
    <property type="project" value="InterPro"/>
</dbReference>
<feature type="domain" description="AAA+ ATPase" evidence="2">
    <location>
        <begin position="60"/>
        <end position="192"/>
    </location>
</feature>
<accession>A0A8H5GZB7</accession>
<protein>
    <recommendedName>
        <fullName evidence="2">AAA+ ATPase domain-containing protein</fullName>
    </recommendedName>
</protein>
<dbReference type="AlphaFoldDB" id="A0A8H5GZB7"/>
<feature type="compositionally biased region" description="Low complexity" evidence="1">
    <location>
        <begin position="295"/>
        <end position="306"/>
    </location>
</feature>
<evidence type="ECO:0000313" key="4">
    <source>
        <dbReference type="Proteomes" id="UP000559256"/>
    </source>
</evidence>
<comment type="caution">
    <text evidence="3">The sequence shown here is derived from an EMBL/GenBank/DDBJ whole genome shotgun (WGS) entry which is preliminary data.</text>
</comment>
<name>A0A8H5GZB7_9AGAR</name>
<organism evidence="3 4">
    <name type="scientific">Tetrapyrgos nigripes</name>
    <dbReference type="NCBI Taxonomy" id="182062"/>
    <lineage>
        <taxon>Eukaryota</taxon>
        <taxon>Fungi</taxon>
        <taxon>Dikarya</taxon>
        <taxon>Basidiomycota</taxon>
        <taxon>Agaricomycotina</taxon>
        <taxon>Agaricomycetes</taxon>
        <taxon>Agaricomycetidae</taxon>
        <taxon>Agaricales</taxon>
        <taxon>Marasmiineae</taxon>
        <taxon>Marasmiaceae</taxon>
        <taxon>Tetrapyrgos</taxon>
    </lineage>
</organism>
<dbReference type="OrthoDB" id="10042665at2759"/>